<reference evidence="1" key="1">
    <citation type="submission" date="2020-02" db="EMBL/GenBank/DDBJ databases">
        <authorList>
            <person name="Palmer J.M."/>
        </authorList>
    </citation>
    <scope>NUCLEOTIDE SEQUENCE</scope>
    <source>
        <strain evidence="1">EPUS1.4</strain>
        <tissue evidence="1">Thallus</tissue>
    </source>
</reference>
<evidence type="ECO:0000313" key="1">
    <source>
        <dbReference type="EMBL" id="KAF7504721.1"/>
    </source>
</evidence>
<dbReference type="AlphaFoldDB" id="A0A8H7ACR0"/>
<name>A0A8H7ACR0_9EURO</name>
<organism evidence="1 2">
    <name type="scientific">Endocarpon pusillum</name>
    <dbReference type="NCBI Taxonomy" id="364733"/>
    <lineage>
        <taxon>Eukaryota</taxon>
        <taxon>Fungi</taxon>
        <taxon>Dikarya</taxon>
        <taxon>Ascomycota</taxon>
        <taxon>Pezizomycotina</taxon>
        <taxon>Eurotiomycetes</taxon>
        <taxon>Chaetothyriomycetidae</taxon>
        <taxon>Verrucariales</taxon>
        <taxon>Verrucariaceae</taxon>
        <taxon>Endocarpon</taxon>
    </lineage>
</organism>
<gene>
    <name evidence="1" type="ORF">GJ744_001790</name>
</gene>
<protein>
    <submittedName>
        <fullName evidence="1">Uncharacterized protein</fullName>
    </submittedName>
</protein>
<evidence type="ECO:0000313" key="2">
    <source>
        <dbReference type="Proteomes" id="UP000606974"/>
    </source>
</evidence>
<accession>A0A8H7ACR0</accession>
<dbReference type="EMBL" id="JAACFV010000129">
    <property type="protein sequence ID" value="KAF7504721.1"/>
    <property type="molecule type" value="Genomic_DNA"/>
</dbReference>
<sequence length="83" mass="9276">MRLYETVITIVLTVLPAHRIDSAAYHFMEEDAREGYVVPTMIALTKKFMSMISKTGRSPVVVIWSNIPRLAGYSPVGMFVAEA</sequence>
<comment type="caution">
    <text evidence="1">The sequence shown here is derived from an EMBL/GenBank/DDBJ whole genome shotgun (WGS) entry which is preliminary data.</text>
</comment>
<proteinExistence type="predicted"/>
<dbReference type="Proteomes" id="UP000606974">
    <property type="component" value="Unassembled WGS sequence"/>
</dbReference>
<keyword evidence="2" id="KW-1185">Reference proteome</keyword>